<dbReference type="Pfam" id="PF01661">
    <property type="entry name" value="Macro"/>
    <property type="match status" value="1"/>
</dbReference>
<dbReference type="Gene3D" id="3.40.220.10">
    <property type="entry name" value="Leucine Aminopeptidase, subunit E, domain 1"/>
    <property type="match status" value="1"/>
</dbReference>
<sequence>MPFHIIRQDITKIDTDAIVNAANTSLLAGGGVCGAIFKAAGERSLYSACKKLAPINTGQAVATSGFKLPAKYIIHTAGPIYSASKAKKCRQQLKDCYLNSLKLADSMGLTSIAFPLISSGIYGYPKAEALEVAQEAINDFLQNSDSDMEVLLAVFDQKSFEISTNLLDQVESYIDQNYVDQSEKEDIRYRSFTGMMSPSFVESAAKSDVFFDDLNSLPLDHLLDDLEIPFNEYLLKLIDSKGKTDSDVYKKANIDRKLFSKIRSNPDYTPRKRTILALAFALELTLEETQELLERAGYALSHAKKFDVIIEFFIQSSRFNIFEVNDVLFKYGLPGLGS</sequence>
<dbReference type="Proteomes" id="UP000186341">
    <property type="component" value="Unassembled WGS sequence"/>
</dbReference>
<dbReference type="EMBL" id="MPJW01000115">
    <property type="protein sequence ID" value="OLU40162.1"/>
    <property type="molecule type" value="Genomic_DNA"/>
</dbReference>
<dbReference type="InterPro" id="IPR043472">
    <property type="entry name" value="Macro_dom-like"/>
</dbReference>
<proteinExistence type="predicted"/>
<gene>
    <name evidence="2" type="ORF">BO222_05475</name>
</gene>
<dbReference type="SMART" id="SM00506">
    <property type="entry name" value="A1pp"/>
    <property type="match status" value="1"/>
</dbReference>
<dbReference type="RefSeq" id="WP_075819111.1">
    <property type="nucleotide sequence ID" value="NZ_CAPNHH010000185.1"/>
</dbReference>
<dbReference type="PROSITE" id="PS51154">
    <property type="entry name" value="MACRO"/>
    <property type="match status" value="1"/>
</dbReference>
<comment type="caution">
    <text evidence="2">The sequence shown here is derived from an EMBL/GenBank/DDBJ whole genome shotgun (WGS) entry which is preliminary data.</text>
</comment>
<organism evidence="2 3">
    <name type="scientific">Ileibacterium valens</name>
    <dbReference type="NCBI Taxonomy" id="1862668"/>
    <lineage>
        <taxon>Bacteria</taxon>
        <taxon>Bacillati</taxon>
        <taxon>Bacillota</taxon>
        <taxon>Erysipelotrichia</taxon>
        <taxon>Erysipelotrichales</taxon>
        <taxon>Erysipelotrichaceae</taxon>
        <taxon>Ileibacterium</taxon>
    </lineage>
</organism>
<evidence type="ECO:0000313" key="3">
    <source>
        <dbReference type="Proteomes" id="UP000186341"/>
    </source>
</evidence>
<dbReference type="PANTHER" id="PTHR11106">
    <property type="entry name" value="GANGLIOSIDE INDUCED DIFFERENTIATION ASSOCIATED PROTEIN 2-RELATED"/>
    <property type="match status" value="1"/>
</dbReference>
<dbReference type="InterPro" id="IPR002589">
    <property type="entry name" value="Macro_dom"/>
</dbReference>
<dbReference type="CDD" id="cd02908">
    <property type="entry name" value="Macro_OAADPr_deacetylase"/>
    <property type="match status" value="1"/>
</dbReference>
<dbReference type="SUPFAM" id="SSF52949">
    <property type="entry name" value="Macro domain-like"/>
    <property type="match status" value="1"/>
</dbReference>
<evidence type="ECO:0000259" key="1">
    <source>
        <dbReference type="PROSITE" id="PS51154"/>
    </source>
</evidence>
<dbReference type="PANTHER" id="PTHR11106:SF27">
    <property type="entry name" value="MACRO DOMAIN-CONTAINING PROTEIN"/>
    <property type="match status" value="1"/>
</dbReference>
<dbReference type="GeneID" id="82202662"/>
<dbReference type="OrthoDB" id="6194521at2"/>
<feature type="domain" description="Macro" evidence="1">
    <location>
        <begin position="1"/>
        <end position="171"/>
    </location>
</feature>
<dbReference type="AlphaFoldDB" id="A0A1U7NGF4"/>
<reference evidence="2 3" key="1">
    <citation type="submission" date="2016-11" db="EMBL/GenBank/DDBJ databases">
        <title>Description of two novel members of the family Erysipelotrichaceae: Ileibacterium lipovorans gen. nov., sp. nov. and Dubosiella newyorkensis, gen. nov., sp. nov.</title>
        <authorList>
            <person name="Cox L.M."/>
            <person name="Sohn J."/>
            <person name="Tyrrell K.L."/>
            <person name="Citron D.M."/>
            <person name="Lawson P.A."/>
            <person name="Patel N.B."/>
            <person name="Iizumi T."/>
            <person name="Perez-Perez G.I."/>
            <person name="Goldstein E.J."/>
            <person name="Blaser M.J."/>
        </authorList>
    </citation>
    <scope>NUCLEOTIDE SEQUENCE [LARGE SCALE GENOMIC DNA]</scope>
    <source>
        <strain evidence="2 3">NYU-BL-A3</strain>
    </source>
</reference>
<name>A0A1U7NGF4_9FIRM</name>
<protein>
    <submittedName>
        <fullName evidence="2">RNase III inhibitor</fullName>
    </submittedName>
</protein>
<evidence type="ECO:0000313" key="2">
    <source>
        <dbReference type="EMBL" id="OLU40162.1"/>
    </source>
</evidence>
<accession>A0A1U7NGF4</accession>
<keyword evidence="3" id="KW-1185">Reference proteome</keyword>